<dbReference type="Gene3D" id="2.170.120.30">
    <property type="match status" value="2"/>
</dbReference>
<feature type="region of interest" description="Disordered" evidence="2">
    <location>
        <begin position="415"/>
        <end position="436"/>
    </location>
</feature>
<dbReference type="Gene3D" id="2.170.120.40">
    <property type="entry name" value="YbbR-like domain"/>
    <property type="match status" value="2"/>
</dbReference>
<keyword evidence="1" id="KW-0175">Coiled coil</keyword>
<dbReference type="InterPro" id="IPR053154">
    <property type="entry name" value="c-di-AMP_regulator"/>
</dbReference>
<evidence type="ECO:0000256" key="2">
    <source>
        <dbReference type="SAM" id="MobiDB-lite"/>
    </source>
</evidence>
<dbReference type="EMBL" id="PTJA01000005">
    <property type="protein sequence ID" value="PPK80946.1"/>
    <property type="molecule type" value="Genomic_DNA"/>
</dbReference>
<dbReference type="RefSeq" id="WP_104436935.1">
    <property type="nucleotide sequence ID" value="NZ_PTJA01000005.1"/>
</dbReference>
<evidence type="ECO:0000313" key="3">
    <source>
        <dbReference type="EMBL" id="PPK80946.1"/>
    </source>
</evidence>
<sequence>MKEKLLNNLGLKVASLVLALGVWMAVVNISNPVINDSQLVTVEVRNEEALKAANLTYEIDGKDVVAVSYQVRTRDRSLVKASDFHAYVDLKDYNVTGAIPITVEINKDKESLVKSDTITAKPMVIRIKAEQLQTKKFDLQVDTKGTGKEGYRPGTINLVPDNVTVEGPESVIGLINHMGVEIQINNNVSSDFSSSGTPLFYDANGNKLDLANKVTVNKPEIDYYVQMLKAKELPLNYEVTGQVAKGYRYTGLETDVKSVSVVGTKSVLASLTSIAVSSDKLNIDGATKDKVVQLDLSQYLPPNTTLAGDKYKDVSVKLKVEPLTTRVFTLQLNELDKKGMSADYSYSFDKQTCDVTVKGLKEDLDALKEENLNAVLEVSDLNPGTYPGQLHFEIAEGFEITVYTPFNVTVATEPEHTGPAQTQETTVSSTSESASQ</sequence>
<dbReference type="Pfam" id="PF07949">
    <property type="entry name" value="YbbR"/>
    <property type="match status" value="2"/>
</dbReference>
<feature type="compositionally biased region" description="Low complexity" evidence="2">
    <location>
        <begin position="420"/>
        <end position="436"/>
    </location>
</feature>
<name>A0A2S6HT65_9FIRM</name>
<proteinExistence type="predicted"/>
<organism evidence="3 4">
    <name type="scientific">Lacrimispora xylanisolvens</name>
    <dbReference type="NCBI Taxonomy" id="384636"/>
    <lineage>
        <taxon>Bacteria</taxon>
        <taxon>Bacillati</taxon>
        <taxon>Bacillota</taxon>
        <taxon>Clostridia</taxon>
        <taxon>Lachnospirales</taxon>
        <taxon>Lachnospiraceae</taxon>
        <taxon>Lacrimispora</taxon>
    </lineage>
</organism>
<evidence type="ECO:0000313" key="4">
    <source>
        <dbReference type="Proteomes" id="UP000237749"/>
    </source>
</evidence>
<dbReference type="InterPro" id="IPR012505">
    <property type="entry name" value="YbbR"/>
</dbReference>
<evidence type="ECO:0000256" key="1">
    <source>
        <dbReference type="SAM" id="Coils"/>
    </source>
</evidence>
<dbReference type="PANTHER" id="PTHR37804:SF1">
    <property type="entry name" value="CDAA REGULATORY PROTEIN CDAR"/>
    <property type="match status" value="1"/>
</dbReference>
<dbReference type="AlphaFoldDB" id="A0A2S6HT65"/>
<keyword evidence="4" id="KW-1185">Reference proteome</keyword>
<dbReference type="Proteomes" id="UP000237749">
    <property type="component" value="Unassembled WGS sequence"/>
</dbReference>
<dbReference type="PANTHER" id="PTHR37804">
    <property type="entry name" value="CDAA REGULATORY PROTEIN CDAR"/>
    <property type="match status" value="1"/>
</dbReference>
<feature type="coiled-coil region" evidence="1">
    <location>
        <begin position="350"/>
        <end position="377"/>
    </location>
</feature>
<dbReference type="OrthoDB" id="1150187at2"/>
<gene>
    <name evidence="3" type="ORF">BXY41_105165</name>
</gene>
<protein>
    <submittedName>
        <fullName evidence="3">YbbR domain-containing protein</fullName>
    </submittedName>
</protein>
<comment type="caution">
    <text evidence="3">The sequence shown here is derived from an EMBL/GenBank/DDBJ whole genome shotgun (WGS) entry which is preliminary data.</text>
</comment>
<accession>A0A2S6HT65</accession>
<reference evidence="3 4" key="1">
    <citation type="submission" date="2018-02" db="EMBL/GenBank/DDBJ databases">
        <title>Genomic Encyclopedia of Archaeal and Bacterial Type Strains, Phase II (KMG-II): from individual species to whole genera.</title>
        <authorList>
            <person name="Goeker M."/>
        </authorList>
    </citation>
    <scope>NUCLEOTIDE SEQUENCE [LARGE SCALE GENOMIC DNA]</scope>
    <source>
        <strain evidence="3 4">DSM 3808</strain>
    </source>
</reference>